<feature type="transmembrane region" description="Helical" evidence="2">
    <location>
        <begin position="12"/>
        <end position="30"/>
    </location>
</feature>
<gene>
    <name evidence="4" type="ORF">ACH49W_12265</name>
</gene>
<evidence type="ECO:0000256" key="1">
    <source>
        <dbReference type="SAM" id="MobiDB-lite"/>
    </source>
</evidence>
<keyword evidence="4" id="KW-0406">Ion transport</keyword>
<dbReference type="Proteomes" id="UP001611415">
    <property type="component" value="Unassembled WGS sequence"/>
</dbReference>
<comment type="caution">
    <text evidence="4">The sequence shown here is derived from an EMBL/GenBank/DDBJ whole genome shotgun (WGS) entry which is preliminary data.</text>
</comment>
<reference evidence="4 5" key="1">
    <citation type="submission" date="2024-10" db="EMBL/GenBank/DDBJ databases">
        <title>The Natural Products Discovery Center: Release of the First 8490 Sequenced Strains for Exploring Actinobacteria Biosynthetic Diversity.</title>
        <authorList>
            <person name="Kalkreuter E."/>
            <person name="Kautsar S.A."/>
            <person name="Yang D."/>
            <person name="Bader C.D."/>
            <person name="Teijaro C.N."/>
            <person name="Fluegel L."/>
            <person name="Davis C.M."/>
            <person name="Simpson J.R."/>
            <person name="Lauterbach L."/>
            <person name="Steele A.D."/>
            <person name="Gui C."/>
            <person name="Meng S."/>
            <person name="Li G."/>
            <person name="Viehrig K."/>
            <person name="Ye F."/>
            <person name="Su P."/>
            <person name="Kiefer A.F."/>
            <person name="Nichols A."/>
            <person name="Cepeda A.J."/>
            <person name="Yan W."/>
            <person name="Fan B."/>
            <person name="Jiang Y."/>
            <person name="Adhikari A."/>
            <person name="Zheng C.-J."/>
            <person name="Schuster L."/>
            <person name="Cowan T.M."/>
            <person name="Smanski M.J."/>
            <person name="Chevrette M.G."/>
            <person name="De Carvalho L.P.S."/>
            <person name="Shen B."/>
        </authorList>
    </citation>
    <scope>NUCLEOTIDE SEQUENCE [LARGE SCALE GENOMIC DNA]</scope>
    <source>
        <strain evidence="4 5">NPDC019275</strain>
    </source>
</reference>
<evidence type="ECO:0000259" key="3">
    <source>
        <dbReference type="Pfam" id="PF07885"/>
    </source>
</evidence>
<keyword evidence="4" id="KW-0407">Ion channel</keyword>
<keyword evidence="4" id="KW-0813">Transport</keyword>
<dbReference type="SUPFAM" id="SSF81324">
    <property type="entry name" value="Voltage-gated potassium channels"/>
    <property type="match status" value="1"/>
</dbReference>
<feature type="transmembrane region" description="Helical" evidence="2">
    <location>
        <begin position="81"/>
        <end position="98"/>
    </location>
</feature>
<dbReference type="EMBL" id="JBIRYO010000006">
    <property type="protein sequence ID" value="MFI2474141.1"/>
    <property type="molecule type" value="Genomic_DNA"/>
</dbReference>
<keyword evidence="2" id="KW-0812">Transmembrane</keyword>
<evidence type="ECO:0000313" key="5">
    <source>
        <dbReference type="Proteomes" id="UP001611415"/>
    </source>
</evidence>
<name>A0ABW7WZ59_9NOCA</name>
<protein>
    <submittedName>
        <fullName evidence="4">Potassium channel family protein</fullName>
    </submittedName>
</protein>
<feature type="transmembrane region" description="Helical" evidence="2">
    <location>
        <begin position="42"/>
        <end position="60"/>
    </location>
</feature>
<feature type="transmembrane region" description="Helical" evidence="2">
    <location>
        <begin position="148"/>
        <end position="167"/>
    </location>
</feature>
<dbReference type="Pfam" id="PF07885">
    <property type="entry name" value="Ion_trans_2"/>
    <property type="match status" value="1"/>
</dbReference>
<keyword evidence="2" id="KW-1133">Transmembrane helix</keyword>
<evidence type="ECO:0000256" key="2">
    <source>
        <dbReference type="SAM" id="Phobius"/>
    </source>
</evidence>
<dbReference type="Gene3D" id="1.10.287.70">
    <property type="match status" value="1"/>
</dbReference>
<organism evidence="4 5">
    <name type="scientific">Nocardia xishanensis</name>
    <dbReference type="NCBI Taxonomy" id="238964"/>
    <lineage>
        <taxon>Bacteria</taxon>
        <taxon>Bacillati</taxon>
        <taxon>Actinomycetota</taxon>
        <taxon>Actinomycetes</taxon>
        <taxon>Mycobacteriales</taxon>
        <taxon>Nocardiaceae</taxon>
        <taxon>Nocardia</taxon>
    </lineage>
</organism>
<dbReference type="GO" id="GO:0034220">
    <property type="term" value="P:monoatomic ion transmembrane transport"/>
    <property type="evidence" value="ECO:0007669"/>
    <property type="project" value="UniProtKB-KW"/>
</dbReference>
<feature type="domain" description="Potassium channel" evidence="3">
    <location>
        <begin position="86"/>
        <end position="163"/>
    </location>
</feature>
<accession>A0ABW7WZ59</accession>
<evidence type="ECO:0000313" key="4">
    <source>
        <dbReference type="EMBL" id="MFI2474141.1"/>
    </source>
</evidence>
<dbReference type="InterPro" id="IPR013099">
    <property type="entry name" value="K_chnl_dom"/>
</dbReference>
<proteinExistence type="predicted"/>
<dbReference type="RefSeq" id="WP_364820981.1">
    <property type="nucleotide sequence ID" value="NZ_JBFAYM010000005.1"/>
</dbReference>
<sequence length="209" mass="22625">MTESQRVSGSGHVLRNAAALLCALLFYYGVPIDWDRDVDLPGRILGFAAFLAGVGGLIWLTVRRIERYLRAPLMTGGRVDGILLLLCVVAMFFALFYYRLGVHYPGQFEGLSTRTDALYYTVVTLGTVGYGDVHAIGQAARIATMVQIIFDLIVIGSLLAIVSTGVARRLEVAAGRRPDDAQLSDDTKRGSGDDPRPLSGEGPRPDGHD</sequence>
<keyword evidence="2" id="KW-0472">Membrane</keyword>
<keyword evidence="5" id="KW-1185">Reference proteome</keyword>
<feature type="region of interest" description="Disordered" evidence="1">
    <location>
        <begin position="175"/>
        <end position="209"/>
    </location>
</feature>
<feature type="compositionally biased region" description="Basic and acidic residues" evidence="1">
    <location>
        <begin position="175"/>
        <end position="196"/>
    </location>
</feature>